<accession>A0AAW1LUE3</accession>
<name>A0AAW1LUE3_POPJA</name>
<dbReference type="AlphaFoldDB" id="A0AAW1LUE3"/>
<dbReference type="Proteomes" id="UP001458880">
    <property type="component" value="Unassembled WGS sequence"/>
</dbReference>
<keyword evidence="2" id="KW-1185">Reference proteome</keyword>
<protein>
    <submittedName>
        <fullName evidence="1">Uncharacterized protein</fullName>
    </submittedName>
</protein>
<evidence type="ECO:0000313" key="2">
    <source>
        <dbReference type="Proteomes" id="UP001458880"/>
    </source>
</evidence>
<sequence>MNEGEHGFRKSKSTSTGLMEIVEHVQEALDGRNSVRLTCCGKSKSTSTGLMEIVEHVQEALDGRNSVRFAAISPKFDGACSLMVGILCLLPSHQSI</sequence>
<dbReference type="EMBL" id="JASPKY010000106">
    <property type="protein sequence ID" value="KAK9737018.1"/>
    <property type="molecule type" value="Genomic_DNA"/>
</dbReference>
<gene>
    <name evidence="1" type="ORF">QE152_g11090</name>
</gene>
<reference evidence="1 2" key="1">
    <citation type="journal article" date="2024" name="BMC Genomics">
        <title>De novo assembly and annotation of Popillia japonica's genome with initial clues to its potential as an invasive pest.</title>
        <authorList>
            <person name="Cucini C."/>
            <person name="Boschi S."/>
            <person name="Funari R."/>
            <person name="Cardaioli E."/>
            <person name="Iannotti N."/>
            <person name="Marturano G."/>
            <person name="Paoli F."/>
            <person name="Bruttini M."/>
            <person name="Carapelli A."/>
            <person name="Frati F."/>
            <person name="Nardi F."/>
        </authorList>
    </citation>
    <scope>NUCLEOTIDE SEQUENCE [LARGE SCALE GENOMIC DNA]</scope>
    <source>
        <strain evidence="1">DMR45628</strain>
    </source>
</reference>
<evidence type="ECO:0000313" key="1">
    <source>
        <dbReference type="EMBL" id="KAK9737018.1"/>
    </source>
</evidence>
<organism evidence="1 2">
    <name type="scientific">Popillia japonica</name>
    <name type="common">Japanese beetle</name>
    <dbReference type="NCBI Taxonomy" id="7064"/>
    <lineage>
        <taxon>Eukaryota</taxon>
        <taxon>Metazoa</taxon>
        <taxon>Ecdysozoa</taxon>
        <taxon>Arthropoda</taxon>
        <taxon>Hexapoda</taxon>
        <taxon>Insecta</taxon>
        <taxon>Pterygota</taxon>
        <taxon>Neoptera</taxon>
        <taxon>Endopterygota</taxon>
        <taxon>Coleoptera</taxon>
        <taxon>Polyphaga</taxon>
        <taxon>Scarabaeiformia</taxon>
        <taxon>Scarabaeidae</taxon>
        <taxon>Rutelinae</taxon>
        <taxon>Popillia</taxon>
    </lineage>
</organism>
<comment type="caution">
    <text evidence="1">The sequence shown here is derived from an EMBL/GenBank/DDBJ whole genome shotgun (WGS) entry which is preliminary data.</text>
</comment>
<proteinExistence type="predicted"/>